<gene>
    <name evidence="3" type="ORF">ERS852407_00703</name>
</gene>
<dbReference type="RefSeq" id="WP_055653001.1">
    <property type="nucleotide sequence ID" value="NZ_CABIXC010000001.1"/>
</dbReference>
<dbReference type="AlphaFoldDB" id="A0A173YEI0"/>
<feature type="compositionally biased region" description="Basic and acidic residues" evidence="1">
    <location>
        <begin position="38"/>
        <end position="55"/>
    </location>
</feature>
<name>A0A173YEI0_9FIRM</name>
<feature type="region of interest" description="Disordered" evidence="1">
    <location>
        <begin position="22"/>
        <end position="55"/>
    </location>
</feature>
<keyword evidence="2" id="KW-0732">Signal</keyword>
<protein>
    <submittedName>
        <fullName evidence="3">Extracellular solute-binding protein</fullName>
    </submittedName>
</protein>
<reference evidence="3 4" key="1">
    <citation type="submission" date="2015-09" db="EMBL/GenBank/DDBJ databases">
        <authorList>
            <consortium name="Pathogen Informatics"/>
        </authorList>
    </citation>
    <scope>NUCLEOTIDE SEQUENCE [LARGE SCALE GENOMIC DNA]</scope>
    <source>
        <strain evidence="3 4">2789STDY5608850</strain>
    </source>
</reference>
<dbReference type="PROSITE" id="PS51257">
    <property type="entry name" value="PROKAR_LIPOPROTEIN"/>
    <property type="match status" value="1"/>
</dbReference>
<dbReference type="InterPro" id="IPR050490">
    <property type="entry name" value="Bact_solute-bd_prot1"/>
</dbReference>
<proteinExistence type="predicted"/>
<organism evidence="3 4">
    <name type="scientific">Hungatella hathewayi</name>
    <dbReference type="NCBI Taxonomy" id="154046"/>
    <lineage>
        <taxon>Bacteria</taxon>
        <taxon>Bacillati</taxon>
        <taxon>Bacillota</taxon>
        <taxon>Clostridia</taxon>
        <taxon>Lachnospirales</taxon>
        <taxon>Lachnospiraceae</taxon>
        <taxon>Hungatella</taxon>
    </lineage>
</organism>
<dbReference type="Gene3D" id="3.40.190.10">
    <property type="entry name" value="Periplasmic binding protein-like II"/>
    <property type="match status" value="2"/>
</dbReference>
<dbReference type="SUPFAM" id="SSF53850">
    <property type="entry name" value="Periplasmic binding protein-like II"/>
    <property type="match status" value="1"/>
</dbReference>
<dbReference type="EMBL" id="CYZE01000001">
    <property type="protein sequence ID" value="CUN61198.1"/>
    <property type="molecule type" value="Genomic_DNA"/>
</dbReference>
<evidence type="ECO:0000313" key="3">
    <source>
        <dbReference type="EMBL" id="CUN61198.1"/>
    </source>
</evidence>
<sequence>MKKRTMALLLAGAMTTTVFTGCSKQSTTDTTAAPKTEAGTEAKTEGEAKTEAPTEEKKAVALNVMTTFAGEDGNAPNYQKAVKDWEASTGNTVNDSSAVSDETVKARVASDFQMGSEPDVLFWFNGADANSFIEAGKVMSIDDIRKVYPEYASNMNDDLIAASLVDGKKYAVPVNGFWEAMFVNTTVLDAAGVAVPGPDYTWDQFLTDCEKIKAAGYSPIAAALGNIPHYWWEYTIFNHNTPANHCDIPETVEDTQGQSWVAGINDVKDLYEKEYFPKNTLSATDDDTFLAFTEDKAAFLIDGSWKVGGIAGACQSDPNDPTTMDTEKLDKFTVTYVPGMGDRKATDLIGGLSMGYYITKKAWDDPDKREVAVNFVEYMTSNEIVPIFAQHTASALKEAPAVDQSQFNSLQVKAMDMMSGVTSLTPAVQDIFQGECRTSTFDGMPQIVTGKVTAEDAVKEGLEIYHAN</sequence>
<dbReference type="Pfam" id="PF01547">
    <property type="entry name" value="SBP_bac_1"/>
    <property type="match status" value="1"/>
</dbReference>
<accession>A0A173YEI0</accession>
<dbReference type="PANTHER" id="PTHR43649">
    <property type="entry name" value="ARABINOSE-BINDING PROTEIN-RELATED"/>
    <property type="match status" value="1"/>
</dbReference>
<evidence type="ECO:0000256" key="2">
    <source>
        <dbReference type="SAM" id="SignalP"/>
    </source>
</evidence>
<evidence type="ECO:0000256" key="1">
    <source>
        <dbReference type="SAM" id="MobiDB-lite"/>
    </source>
</evidence>
<feature type="chain" id="PRO_5038556733" evidence="2">
    <location>
        <begin position="21"/>
        <end position="468"/>
    </location>
</feature>
<dbReference type="Proteomes" id="UP000095651">
    <property type="component" value="Unassembled WGS sequence"/>
</dbReference>
<evidence type="ECO:0000313" key="4">
    <source>
        <dbReference type="Proteomes" id="UP000095651"/>
    </source>
</evidence>
<feature type="signal peptide" evidence="2">
    <location>
        <begin position="1"/>
        <end position="20"/>
    </location>
</feature>
<dbReference type="InterPro" id="IPR006059">
    <property type="entry name" value="SBP"/>
</dbReference>